<dbReference type="Gene3D" id="1.10.10.10">
    <property type="entry name" value="Winged helix-like DNA-binding domain superfamily/Winged helix DNA-binding domain"/>
    <property type="match status" value="1"/>
</dbReference>
<evidence type="ECO:0000259" key="5">
    <source>
        <dbReference type="PROSITE" id="PS50931"/>
    </source>
</evidence>
<dbReference type="InterPro" id="IPR036390">
    <property type="entry name" value="WH_DNA-bd_sf"/>
</dbReference>
<evidence type="ECO:0000256" key="3">
    <source>
        <dbReference type="ARBA" id="ARBA00023125"/>
    </source>
</evidence>
<evidence type="ECO:0000256" key="2">
    <source>
        <dbReference type="ARBA" id="ARBA00023015"/>
    </source>
</evidence>
<dbReference type="RefSeq" id="WP_103878650.1">
    <property type="nucleotide sequence ID" value="NZ_FNVG01000002.1"/>
</dbReference>
<dbReference type="InterPro" id="IPR050389">
    <property type="entry name" value="LysR-type_TF"/>
</dbReference>
<dbReference type="Pfam" id="PF00126">
    <property type="entry name" value="HTH_1"/>
    <property type="match status" value="1"/>
</dbReference>
<dbReference type="AlphaFoldDB" id="A0A1H5SWL4"/>
<keyword evidence="3 6" id="KW-0238">DNA-binding</keyword>
<dbReference type="Pfam" id="PF03466">
    <property type="entry name" value="LysR_substrate"/>
    <property type="match status" value="1"/>
</dbReference>
<dbReference type="OrthoDB" id="6402859at2"/>
<dbReference type="PANTHER" id="PTHR30118:SF15">
    <property type="entry name" value="TRANSCRIPTIONAL REGULATORY PROTEIN"/>
    <property type="match status" value="1"/>
</dbReference>
<dbReference type="InterPro" id="IPR036388">
    <property type="entry name" value="WH-like_DNA-bd_sf"/>
</dbReference>
<dbReference type="SUPFAM" id="SSF53850">
    <property type="entry name" value="Periplasmic binding protein-like II"/>
    <property type="match status" value="1"/>
</dbReference>
<comment type="similarity">
    <text evidence="1">Belongs to the LysR transcriptional regulatory family.</text>
</comment>
<dbReference type="PROSITE" id="PS50931">
    <property type="entry name" value="HTH_LYSR"/>
    <property type="match status" value="1"/>
</dbReference>
<sequence>MYKQHDYNLLKVLVLIYQYRNLTTVAAVLGKTESAVSKHLAKLRTQLDDPLFVRSASGLEPTHYLERIIPGIENGLRLVEDALKQGESFNESLYDQPIVIGLDNVTIECFGGVLLQTLRSVFPNSFIELKTWRSNTYQEIIDGKVQIGLQFFNEDCSKSIYQNSILNVELGALVGANSDFEQWQQIFERPCVFFEIRGWNETNRRLIKQMAQYDLIFDYRVKLDNLDLALDLVKNEDYSILFAKHLINDGEVRFVPLPDHMQSHIPVVTCIKQSNRQSPLHQKLHQILKQVVTQESPRKI</sequence>
<keyword evidence="2" id="KW-0805">Transcription regulation</keyword>
<organism evidence="6 7">
    <name type="scientific">Vibrio hangzhouensis</name>
    <dbReference type="NCBI Taxonomy" id="462991"/>
    <lineage>
        <taxon>Bacteria</taxon>
        <taxon>Pseudomonadati</taxon>
        <taxon>Pseudomonadota</taxon>
        <taxon>Gammaproteobacteria</taxon>
        <taxon>Vibrionales</taxon>
        <taxon>Vibrionaceae</taxon>
        <taxon>Vibrio</taxon>
    </lineage>
</organism>
<name>A0A1H5SWL4_9VIBR</name>
<dbReference type="InterPro" id="IPR005119">
    <property type="entry name" value="LysR_subst-bd"/>
</dbReference>
<reference evidence="7" key="1">
    <citation type="submission" date="2016-10" db="EMBL/GenBank/DDBJ databases">
        <authorList>
            <person name="Varghese N."/>
            <person name="Submissions S."/>
        </authorList>
    </citation>
    <scope>NUCLEOTIDE SEQUENCE [LARGE SCALE GENOMIC DNA]</scope>
    <source>
        <strain evidence="7">CGMCC 1.7062</strain>
    </source>
</reference>
<dbReference type="Proteomes" id="UP000236721">
    <property type="component" value="Unassembled WGS sequence"/>
</dbReference>
<dbReference type="SUPFAM" id="SSF46785">
    <property type="entry name" value="Winged helix' DNA-binding domain"/>
    <property type="match status" value="1"/>
</dbReference>
<protein>
    <submittedName>
        <fullName evidence="6">DNA-binding transcriptional regulator, LysR family</fullName>
    </submittedName>
</protein>
<feature type="domain" description="HTH lysR-type" evidence="5">
    <location>
        <begin position="5"/>
        <end position="62"/>
    </location>
</feature>
<evidence type="ECO:0000256" key="1">
    <source>
        <dbReference type="ARBA" id="ARBA00009437"/>
    </source>
</evidence>
<dbReference type="GO" id="GO:0003700">
    <property type="term" value="F:DNA-binding transcription factor activity"/>
    <property type="evidence" value="ECO:0007669"/>
    <property type="project" value="InterPro"/>
</dbReference>
<evidence type="ECO:0000313" key="6">
    <source>
        <dbReference type="EMBL" id="SEF54940.1"/>
    </source>
</evidence>
<keyword evidence="7" id="KW-1185">Reference proteome</keyword>
<dbReference type="GO" id="GO:0003677">
    <property type="term" value="F:DNA binding"/>
    <property type="evidence" value="ECO:0007669"/>
    <property type="project" value="UniProtKB-KW"/>
</dbReference>
<dbReference type="PANTHER" id="PTHR30118">
    <property type="entry name" value="HTH-TYPE TRANSCRIPTIONAL REGULATOR LEUO-RELATED"/>
    <property type="match status" value="1"/>
</dbReference>
<keyword evidence="4" id="KW-0804">Transcription</keyword>
<evidence type="ECO:0000313" key="7">
    <source>
        <dbReference type="Proteomes" id="UP000236721"/>
    </source>
</evidence>
<dbReference type="InterPro" id="IPR000847">
    <property type="entry name" value="LysR_HTH_N"/>
</dbReference>
<evidence type="ECO:0000256" key="4">
    <source>
        <dbReference type="ARBA" id="ARBA00023163"/>
    </source>
</evidence>
<dbReference type="EMBL" id="FNVG01000002">
    <property type="protein sequence ID" value="SEF54940.1"/>
    <property type="molecule type" value="Genomic_DNA"/>
</dbReference>
<accession>A0A1H5SWL4</accession>
<gene>
    <name evidence="6" type="ORF">SAMN04488244_10230</name>
</gene>
<proteinExistence type="inferred from homology"/>